<protein>
    <submittedName>
        <fullName evidence="2">Uncharacterized protein</fullName>
    </submittedName>
</protein>
<evidence type="ECO:0000256" key="1">
    <source>
        <dbReference type="SAM" id="MobiDB-lite"/>
    </source>
</evidence>
<keyword evidence="3" id="KW-1185">Reference proteome</keyword>
<accession>A0ABR1IRT9</accession>
<feature type="region of interest" description="Disordered" evidence="1">
    <location>
        <begin position="764"/>
        <end position="865"/>
    </location>
</feature>
<dbReference type="Proteomes" id="UP001498398">
    <property type="component" value="Unassembled WGS sequence"/>
</dbReference>
<sequence length="1001" mass="113832">MDSSSHYSWPNSYELPPSQGPPNHNPFPYPNGTLPYNTSDTRSRAPTVIPINACSSCSLYRCKNDDEKFLQAMEEGRGDYRRRLEWLWYCIHRAAPRSETEKRLPVWRSLIDSDDIWLMWGDGDESDLPEVLESLIPWYRRLEENHWKSAALLISQRLDLHSQDRCTLSPLPSLLKKIQKMPLQMRLTIILWKSLLACRRVKYPLNPSSLDREIPYLVPHWWRMIPDSIKEGNVLHVNKHSWGEFPDGLKWRRHTCYEDHPEKYMWQAWVTVQDILHARIPMDIPLKCANCAQCIKIQKIPIGRAEPPKPHIMLLWCLLLDSGLPLRIHGIPFENPTEHLQGCFSIPSFSTCIFQKRDLAKNLLNPATLEKVDEWFNNLQNEEEDGMESATSFGPAFQNIITNSQLLPSWWHGKLNYNERNLEPHWTEIEAAISNIQNASSYSTSDPKEPFHPASWICAVILFTVVKSVGFGSLSSNIFNEELHGRVEKILGLAAPPLESPTTQKFQNALKKSGHTCWSDKSCGGYSKADLYSSAYSMLLDTSHVPVVGCDQASWRKAESCAVCCTNNTFQNLSNLNFLDSVDITQPAFLNGSRQEGKLRSSTKRLIYKLNFARYNDQILKECPPLYRRNLEGLHKALSALANHVQYALENGKSLELFDKDDEINLGYISNKVGGPEPDDDDNEEEDGSDGSSQTVPSNNDNHQIDQNPSTSVHNNTHAAAAQAAPLLTAPHTRTEEAPLHINQPFNGNVNFYHSNDFGNDHLRGLIPFDPTPAPQPDMSYQSSSGSYQHELAQTHFTPPQPDLFHNMDGAVQPSSEPSVPPSRLALFPQSPQPTASDDTNNQPLSNSMFIQETGRPGESRVPIQPQKLRVDEKRNIIKDKLVSMLKEHNVYNGRLPWKDLFPFVDRHGLEIQNWPKHIPKPRTHNGIDKARQEEVKAIYEALFEKEPPELRMKICKKGINPIFVNPSGSGSRDKGKKRARDEDEGQSEGDEERASTRRRT</sequence>
<feature type="compositionally biased region" description="Acidic residues" evidence="1">
    <location>
        <begin position="983"/>
        <end position="992"/>
    </location>
</feature>
<feature type="compositionally biased region" description="Polar residues" evidence="1">
    <location>
        <begin position="779"/>
        <end position="788"/>
    </location>
</feature>
<feature type="compositionally biased region" description="Acidic residues" evidence="1">
    <location>
        <begin position="677"/>
        <end position="689"/>
    </location>
</feature>
<comment type="caution">
    <text evidence="2">The sequence shown here is derived from an EMBL/GenBank/DDBJ whole genome shotgun (WGS) entry which is preliminary data.</text>
</comment>
<feature type="region of interest" description="Disordered" evidence="1">
    <location>
        <begin position="962"/>
        <end position="1001"/>
    </location>
</feature>
<evidence type="ECO:0000313" key="3">
    <source>
        <dbReference type="Proteomes" id="UP001498398"/>
    </source>
</evidence>
<feature type="region of interest" description="Disordered" evidence="1">
    <location>
        <begin position="1"/>
        <end position="38"/>
    </location>
</feature>
<gene>
    <name evidence="2" type="ORF">VKT23_018586</name>
</gene>
<reference evidence="2 3" key="1">
    <citation type="submission" date="2024-01" db="EMBL/GenBank/DDBJ databases">
        <title>A draft genome for the cacao thread blight pathogen Marasmiellus scandens.</title>
        <authorList>
            <person name="Baruah I.K."/>
            <person name="Leung J."/>
            <person name="Bukari Y."/>
            <person name="Amoako-Attah I."/>
            <person name="Meinhardt L.W."/>
            <person name="Bailey B.A."/>
            <person name="Cohen S.P."/>
        </authorList>
    </citation>
    <scope>NUCLEOTIDE SEQUENCE [LARGE SCALE GENOMIC DNA]</scope>
    <source>
        <strain evidence="2 3">GH-19</strain>
    </source>
</reference>
<proteinExistence type="predicted"/>
<feature type="compositionally biased region" description="Polar residues" evidence="1">
    <location>
        <begin position="694"/>
        <end position="716"/>
    </location>
</feature>
<feature type="compositionally biased region" description="Pro residues" evidence="1">
    <location>
        <begin position="18"/>
        <end position="29"/>
    </location>
</feature>
<organism evidence="2 3">
    <name type="scientific">Marasmiellus scandens</name>
    <dbReference type="NCBI Taxonomy" id="2682957"/>
    <lineage>
        <taxon>Eukaryota</taxon>
        <taxon>Fungi</taxon>
        <taxon>Dikarya</taxon>
        <taxon>Basidiomycota</taxon>
        <taxon>Agaricomycotina</taxon>
        <taxon>Agaricomycetes</taxon>
        <taxon>Agaricomycetidae</taxon>
        <taxon>Agaricales</taxon>
        <taxon>Marasmiineae</taxon>
        <taxon>Omphalotaceae</taxon>
        <taxon>Marasmiellus</taxon>
    </lineage>
</organism>
<name>A0ABR1IRT9_9AGAR</name>
<evidence type="ECO:0000313" key="2">
    <source>
        <dbReference type="EMBL" id="KAK7437514.1"/>
    </source>
</evidence>
<dbReference type="EMBL" id="JBANRG010000085">
    <property type="protein sequence ID" value="KAK7437514.1"/>
    <property type="molecule type" value="Genomic_DNA"/>
</dbReference>
<feature type="region of interest" description="Disordered" evidence="1">
    <location>
        <begin position="668"/>
        <end position="716"/>
    </location>
</feature>
<feature type="compositionally biased region" description="Polar residues" evidence="1">
    <location>
        <begin position="1"/>
        <end position="11"/>
    </location>
</feature>
<feature type="compositionally biased region" description="Polar residues" evidence="1">
    <location>
        <begin position="833"/>
        <end position="851"/>
    </location>
</feature>